<sequence length="286" mass="30680">MFHSKRFNGYLAKASVLILSIFSFSSAVTFTHSITTQEVKAAQVKQSKLIEVTSKKDDLSSKYQTNENGIFYIKGKSIKNAQLWIKGKDFKTIKRNVSKNEHFKVKVKLADSKKKMKLKVLATAGKKHSQEQMSIYNRSDTYLTAVASSKAAKSSSIAAMQSASSSAAESSKSAAAESSKTAESSSIAKAQSEAAAVQASRNAESSSTAAASSRAAASSAAVQTQSDNNTTGSDLYTGTQGQIIGNSRSHIYHVPGQAGYHMNSANAVYFNNEQEAQAQGYRKALR</sequence>
<evidence type="ECO:0000256" key="1">
    <source>
        <dbReference type="SAM" id="SignalP"/>
    </source>
</evidence>
<dbReference type="SUPFAM" id="SSF57884">
    <property type="entry name" value="Ada DNA repair protein, N-terminal domain (N-Ada 10)"/>
    <property type="match status" value="1"/>
</dbReference>
<name>A0A023CWR2_9LACO</name>
<protein>
    <recommendedName>
        <fullName evidence="4">DNA-entry nuclease</fullName>
    </recommendedName>
</protein>
<dbReference type="RefSeq" id="WP_051993283.1">
    <property type="nucleotide sequence ID" value="NZ_AYZF01000013.1"/>
</dbReference>
<dbReference type="Gene3D" id="3.40.10.10">
    <property type="entry name" value="DNA Methylphosphotriester Repair Domain"/>
    <property type="match status" value="1"/>
</dbReference>
<keyword evidence="3" id="KW-1185">Reference proteome</keyword>
<dbReference type="OrthoDB" id="2292214at2"/>
<dbReference type="EMBL" id="AYZF01000013">
    <property type="protein sequence ID" value="KRN06100.1"/>
    <property type="molecule type" value="Genomic_DNA"/>
</dbReference>
<keyword evidence="1" id="KW-0732">Signal</keyword>
<feature type="signal peptide" evidence="1">
    <location>
        <begin position="1"/>
        <end position="27"/>
    </location>
</feature>
<dbReference type="eggNOG" id="COG1525">
    <property type="taxonomic scope" value="Bacteria"/>
</dbReference>
<feature type="chain" id="PRO_5038595685" description="DNA-entry nuclease" evidence="1">
    <location>
        <begin position="28"/>
        <end position="286"/>
    </location>
</feature>
<evidence type="ECO:0000313" key="3">
    <source>
        <dbReference type="Proteomes" id="UP000050961"/>
    </source>
</evidence>
<comment type="caution">
    <text evidence="2">The sequence shown here is derived from an EMBL/GenBank/DDBJ whole genome shotgun (WGS) entry which is preliminary data.</text>
</comment>
<accession>A0A023CWR2</accession>
<reference evidence="2 3" key="1">
    <citation type="journal article" date="2015" name="Genome Announc.">
        <title>Expanding the biotechnology potential of lactobacilli through comparative genomics of 213 strains and associated genera.</title>
        <authorList>
            <person name="Sun Z."/>
            <person name="Harris H.M."/>
            <person name="McCann A."/>
            <person name="Guo C."/>
            <person name="Argimon S."/>
            <person name="Zhang W."/>
            <person name="Yang X."/>
            <person name="Jeffery I.B."/>
            <person name="Cooney J.C."/>
            <person name="Kagawa T.F."/>
            <person name="Liu W."/>
            <person name="Song Y."/>
            <person name="Salvetti E."/>
            <person name="Wrobel A."/>
            <person name="Rasinkangas P."/>
            <person name="Parkhill J."/>
            <person name="Rea M.C."/>
            <person name="O'Sullivan O."/>
            <person name="Ritari J."/>
            <person name="Douillard F.P."/>
            <person name="Paul Ross R."/>
            <person name="Yang R."/>
            <person name="Briner A.E."/>
            <person name="Felis G.E."/>
            <person name="de Vos W.M."/>
            <person name="Barrangou R."/>
            <person name="Klaenhammer T.R."/>
            <person name="Caufield P.W."/>
            <person name="Cui Y."/>
            <person name="Zhang H."/>
            <person name="O'Toole P.W."/>
        </authorList>
    </citation>
    <scope>NUCLEOTIDE SEQUENCE [LARGE SCALE GENOMIC DNA]</scope>
    <source>
        <strain evidence="2 3">DSM 21376</strain>
    </source>
</reference>
<gene>
    <name evidence="2" type="ORF">FD15_GL001293</name>
</gene>
<dbReference type="Proteomes" id="UP000050961">
    <property type="component" value="Unassembled WGS sequence"/>
</dbReference>
<dbReference type="STRING" id="1423806.FD15_GL001293"/>
<proteinExistence type="predicted"/>
<dbReference type="AlphaFoldDB" id="A0A023CWR2"/>
<organism evidence="2 3">
    <name type="scientific">Liquorilactobacillus sucicola DSM 21376 = JCM 15457</name>
    <dbReference type="NCBI Taxonomy" id="1423806"/>
    <lineage>
        <taxon>Bacteria</taxon>
        <taxon>Bacillati</taxon>
        <taxon>Bacillota</taxon>
        <taxon>Bacilli</taxon>
        <taxon>Lactobacillales</taxon>
        <taxon>Lactobacillaceae</taxon>
        <taxon>Liquorilactobacillus</taxon>
    </lineage>
</organism>
<evidence type="ECO:0000313" key="2">
    <source>
        <dbReference type="EMBL" id="KRN06100.1"/>
    </source>
</evidence>
<dbReference type="PATRIC" id="fig|1423806.3.peg.1315"/>
<evidence type="ECO:0008006" key="4">
    <source>
        <dbReference type="Google" id="ProtNLM"/>
    </source>
</evidence>
<dbReference type="InterPro" id="IPR035451">
    <property type="entry name" value="Ada-like_dom_sf"/>
</dbReference>